<feature type="transmembrane region" description="Helical" evidence="2">
    <location>
        <begin position="32"/>
        <end position="55"/>
    </location>
</feature>
<proteinExistence type="predicted"/>
<protein>
    <submittedName>
        <fullName evidence="3">Uncharacterized protein</fullName>
    </submittedName>
</protein>
<evidence type="ECO:0000313" key="3">
    <source>
        <dbReference type="EMBL" id="SOE63993.1"/>
    </source>
</evidence>
<reference evidence="3 4" key="1">
    <citation type="submission" date="2017-09" db="EMBL/GenBank/DDBJ databases">
        <authorList>
            <person name="Ehlers B."/>
            <person name="Leendertz F.H."/>
        </authorList>
    </citation>
    <scope>NUCLEOTIDE SEQUENCE [LARGE SCALE GENOMIC DNA]</scope>
    <source>
        <strain evidence="3 4">CGMCC 1.05381</strain>
    </source>
</reference>
<dbReference type="RefSeq" id="WP_179691822.1">
    <property type="nucleotide sequence ID" value="NZ_BMLC01000001.1"/>
</dbReference>
<dbReference type="AlphaFoldDB" id="A0A2C8ZGZ4"/>
<dbReference type="Proteomes" id="UP000219440">
    <property type="component" value="Unassembled WGS sequence"/>
</dbReference>
<keyword evidence="4" id="KW-1185">Reference proteome</keyword>
<evidence type="ECO:0000256" key="2">
    <source>
        <dbReference type="SAM" id="Phobius"/>
    </source>
</evidence>
<accession>A0A2C8ZGZ4</accession>
<organism evidence="3 4">
    <name type="scientific">Salinibacterium xinjiangense</name>
    <dbReference type="NCBI Taxonomy" id="386302"/>
    <lineage>
        <taxon>Bacteria</taxon>
        <taxon>Bacillati</taxon>
        <taxon>Actinomycetota</taxon>
        <taxon>Actinomycetes</taxon>
        <taxon>Micrococcales</taxon>
        <taxon>Microbacteriaceae</taxon>
        <taxon>Salinibacterium</taxon>
    </lineage>
</organism>
<dbReference type="EMBL" id="OCST01000003">
    <property type="protein sequence ID" value="SOE63993.1"/>
    <property type="molecule type" value="Genomic_DNA"/>
</dbReference>
<sequence length="110" mass="11731">MTIFDSLATIWADATPTPTPTPLPAYEGDVNLITPGVIGFAVTFLIAIATVLLLLDMTRRVRKVRYRGEVREQLAIEQAEEALAAADAEPGSRPARPSTEGDDPARTPGG</sequence>
<feature type="region of interest" description="Disordered" evidence="1">
    <location>
        <begin position="81"/>
        <end position="110"/>
    </location>
</feature>
<keyword evidence="2" id="KW-0472">Membrane</keyword>
<name>A0A2C8ZGZ4_9MICO</name>
<gene>
    <name evidence="3" type="ORF">SAMN06296378_1309</name>
</gene>
<keyword evidence="2" id="KW-0812">Transmembrane</keyword>
<keyword evidence="2" id="KW-1133">Transmembrane helix</keyword>
<evidence type="ECO:0000313" key="4">
    <source>
        <dbReference type="Proteomes" id="UP000219440"/>
    </source>
</evidence>
<evidence type="ECO:0000256" key="1">
    <source>
        <dbReference type="SAM" id="MobiDB-lite"/>
    </source>
</evidence>